<keyword evidence="1" id="KW-0472">Membrane</keyword>
<protein>
    <submittedName>
        <fullName evidence="2">MerC mercury resistance protein</fullName>
    </submittedName>
</protein>
<accession>U2FVU1</accession>
<keyword evidence="3" id="KW-1185">Reference proteome</keyword>
<reference evidence="2 3" key="1">
    <citation type="journal article" date="2011" name="J. Bacteriol.">
        <title>Genome sequence of Salinisphaera shabanensis, a gammaproteobacterium from the harsh, variable environment of the brine-seawater interface of the Shaban Deep in the Red Sea.</title>
        <authorList>
            <person name="Antunes A."/>
            <person name="Alam I."/>
            <person name="Bajic V.B."/>
            <person name="Stingl U."/>
        </authorList>
    </citation>
    <scope>NUCLEOTIDE SEQUENCE [LARGE SCALE GENOMIC DNA]</scope>
    <source>
        <strain evidence="2 3">E1L3A</strain>
    </source>
</reference>
<dbReference type="Pfam" id="PF03203">
    <property type="entry name" value="MerC"/>
    <property type="match status" value="1"/>
</dbReference>
<dbReference type="InterPro" id="IPR004891">
    <property type="entry name" value="Mercury-R_MerC"/>
</dbReference>
<evidence type="ECO:0000256" key="1">
    <source>
        <dbReference type="SAM" id="Phobius"/>
    </source>
</evidence>
<evidence type="ECO:0000313" key="2">
    <source>
        <dbReference type="EMBL" id="ERJ20014.1"/>
    </source>
</evidence>
<organism evidence="2 3">
    <name type="scientific">Salinisphaera shabanensis E1L3A</name>
    <dbReference type="NCBI Taxonomy" id="1033802"/>
    <lineage>
        <taxon>Bacteria</taxon>
        <taxon>Pseudomonadati</taxon>
        <taxon>Pseudomonadota</taxon>
        <taxon>Gammaproteobacteria</taxon>
        <taxon>Salinisphaerales</taxon>
        <taxon>Salinisphaeraceae</taxon>
        <taxon>Salinisphaera</taxon>
    </lineage>
</organism>
<comment type="caution">
    <text evidence="2">The sequence shown here is derived from an EMBL/GenBank/DDBJ whole genome shotgun (WGS) entry which is preliminary data.</text>
</comment>
<sequence length="144" mass="15292">MSRGSPSNVTGKLDKAAVILSGICLVHCLAFPLLIALFPVFGFSFVAHTTFHQIILIVVVPTTTFALGLGYWRHRHIALPIFGVAGVSMLVVAAFGVHALGAEIIERGVTVAGGLLLAAAHIQNYRLTRAGHCPHHERAHVSSV</sequence>
<keyword evidence="1" id="KW-0812">Transmembrane</keyword>
<dbReference type="GO" id="GO:0015097">
    <property type="term" value="F:mercury ion transmembrane transporter activity"/>
    <property type="evidence" value="ECO:0007669"/>
    <property type="project" value="InterPro"/>
</dbReference>
<evidence type="ECO:0000313" key="3">
    <source>
        <dbReference type="Proteomes" id="UP000006242"/>
    </source>
</evidence>
<name>U2FVU1_9GAMM</name>
<proteinExistence type="predicted"/>
<feature type="transmembrane region" description="Helical" evidence="1">
    <location>
        <begin position="16"/>
        <end position="38"/>
    </location>
</feature>
<dbReference type="AlphaFoldDB" id="U2FVU1"/>
<reference evidence="2 3" key="2">
    <citation type="journal article" date="2013" name="PLoS ONE">
        <title>INDIGO - INtegrated Data Warehouse of MIcrobial GenOmes with Examples from the Red Sea Extremophiles.</title>
        <authorList>
            <person name="Alam I."/>
            <person name="Antunes A."/>
            <person name="Kamau A.A."/>
            <person name="Ba Alawi W."/>
            <person name="Kalkatawi M."/>
            <person name="Stingl U."/>
            <person name="Bajic V.B."/>
        </authorList>
    </citation>
    <scope>NUCLEOTIDE SEQUENCE [LARGE SCALE GENOMIC DNA]</scope>
    <source>
        <strain evidence="2 3">E1L3A</strain>
    </source>
</reference>
<dbReference type="Proteomes" id="UP000006242">
    <property type="component" value="Unassembled WGS sequence"/>
</dbReference>
<gene>
    <name evidence="2" type="ORF">SSPSH_000878</name>
</gene>
<feature type="transmembrane region" description="Helical" evidence="1">
    <location>
        <begin position="79"/>
        <end position="98"/>
    </location>
</feature>
<keyword evidence="1" id="KW-1133">Transmembrane helix</keyword>
<dbReference type="STRING" id="1033802.SSPSH_000878"/>
<dbReference type="EMBL" id="AFNV02000005">
    <property type="protein sequence ID" value="ERJ20014.1"/>
    <property type="molecule type" value="Genomic_DNA"/>
</dbReference>
<dbReference type="GO" id="GO:0016020">
    <property type="term" value="C:membrane"/>
    <property type="evidence" value="ECO:0007669"/>
    <property type="project" value="InterPro"/>
</dbReference>
<feature type="transmembrane region" description="Helical" evidence="1">
    <location>
        <begin position="50"/>
        <end position="72"/>
    </location>
</feature>